<feature type="domain" description="VTT" evidence="8">
    <location>
        <begin position="29"/>
        <end position="155"/>
    </location>
</feature>
<evidence type="ECO:0000256" key="7">
    <source>
        <dbReference type="SAM" id="Phobius"/>
    </source>
</evidence>
<evidence type="ECO:0000256" key="4">
    <source>
        <dbReference type="ARBA" id="ARBA00022692"/>
    </source>
</evidence>
<evidence type="ECO:0000256" key="3">
    <source>
        <dbReference type="ARBA" id="ARBA00022475"/>
    </source>
</evidence>
<dbReference type="EMBL" id="AENT01000025">
    <property type="protein sequence ID" value="EFR42419.1"/>
    <property type="molecule type" value="Genomic_DNA"/>
</dbReference>
<dbReference type="GO" id="GO:0005886">
    <property type="term" value="C:plasma membrane"/>
    <property type="evidence" value="ECO:0007669"/>
    <property type="project" value="UniProtKB-SubCell"/>
</dbReference>
<comment type="caution">
    <text evidence="9">The sequence shown here is derived from an EMBL/GenBank/DDBJ whole genome shotgun (WGS) entry which is preliminary data.</text>
</comment>
<keyword evidence="3" id="KW-1003">Cell membrane</keyword>
<organism evidence="9 10">
    <name type="scientific">Dialister micraerophilus UPII 345-E</name>
    <dbReference type="NCBI Taxonomy" id="910314"/>
    <lineage>
        <taxon>Bacteria</taxon>
        <taxon>Bacillati</taxon>
        <taxon>Bacillota</taxon>
        <taxon>Negativicutes</taxon>
        <taxon>Veillonellales</taxon>
        <taxon>Veillonellaceae</taxon>
        <taxon>Dialister</taxon>
    </lineage>
</organism>
<accession>E4L9T1</accession>
<evidence type="ECO:0000256" key="1">
    <source>
        <dbReference type="ARBA" id="ARBA00004651"/>
    </source>
</evidence>
<protein>
    <submittedName>
        <fullName evidence="9">SNARE-like domain protein</fullName>
    </submittedName>
</protein>
<dbReference type="InterPro" id="IPR051311">
    <property type="entry name" value="DedA_domain"/>
</dbReference>
<dbReference type="InterPro" id="IPR032816">
    <property type="entry name" value="VTT_dom"/>
</dbReference>
<feature type="transmembrane region" description="Helical" evidence="7">
    <location>
        <begin position="49"/>
        <end position="71"/>
    </location>
</feature>
<dbReference type="PANTHER" id="PTHR42709:SF6">
    <property type="entry name" value="UNDECAPRENYL PHOSPHATE TRANSPORTER A"/>
    <property type="match status" value="1"/>
</dbReference>
<dbReference type="RefSeq" id="WP_007554996.1">
    <property type="nucleotide sequence ID" value="NZ_AENT01000025.1"/>
</dbReference>
<sequence length="196" mass="22001">MELIISFLSEWGYSALFVTMALENMNVPIPSEIILGFAGFLVSQQIFSFWPTVIVATIAGVVGSLLSYWIGATSGRLFLLKIAEKNSFTNKKLQMADAWFKKYGGLAVFTGRLLPGIRTFISLPAGISHYPLVQFVIYTIIGTIPWTLMLIYIGDLLGENWHELLNYKLELALFSIGVLIIALVLYFIIRQRKDNV</sequence>
<evidence type="ECO:0000313" key="10">
    <source>
        <dbReference type="Proteomes" id="UP000004594"/>
    </source>
</evidence>
<proteinExistence type="inferred from homology"/>
<feature type="transmembrane region" description="Helical" evidence="7">
    <location>
        <begin position="132"/>
        <end position="151"/>
    </location>
</feature>
<dbReference type="Pfam" id="PF09335">
    <property type="entry name" value="VTT_dom"/>
    <property type="match status" value="1"/>
</dbReference>
<keyword evidence="4 7" id="KW-0812">Transmembrane</keyword>
<gene>
    <name evidence="9" type="ORF">HMPREF9220_0079</name>
</gene>
<comment type="similarity">
    <text evidence="2">Belongs to the DedA family.</text>
</comment>
<dbReference type="Proteomes" id="UP000004594">
    <property type="component" value="Unassembled WGS sequence"/>
</dbReference>
<dbReference type="AlphaFoldDB" id="E4L9T1"/>
<name>E4L9T1_9FIRM</name>
<evidence type="ECO:0000259" key="8">
    <source>
        <dbReference type="Pfam" id="PF09335"/>
    </source>
</evidence>
<evidence type="ECO:0000256" key="5">
    <source>
        <dbReference type="ARBA" id="ARBA00022989"/>
    </source>
</evidence>
<evidence type="ECO:0000256" key="2">
    <source>
        <dbReference type="ARBA" id="ARBA00010792"/>
    </source>
</evidence>
<dbReference type="eggNOG" id="COG0586">
    <property type="taxonomic scope" value="Bacteria"/>
</dbReference>
<evidence type="ECO:0000256" key="6">
    <source>
        <dbReference type="ARBA" id="ARBA00023136"/>
    </source>
</evidence>
<feature type="transmembrane region" description="Helical" evidence="7">
    <location>
        <begin position="171"/>
        <end position="189"/>
    </location>
</feature>
<comment type="subcellular location">
    <subcellularLocation>
        <location evidence="1">Cell membrane</location>
        <topology evidence="1">Multi-pass membrane protein</topology>
    </subcellularLocation>
</comment>
<keyword evidence="6 7" id="KW-0472">Membrane</keyword>
<evidence type="ECO:0000313" key="9">
    <source>
        <dbReference type="EMBL" id="EFR42419.1"/>
    </source>
</evidence>
<dbReference type="OrthoDB" id="9813426at2"/>
<keyword evidence="5 7" id="KW-1133">Transmembrane helix</keyword>
<dbReference type="PANTHER" id="PTHR42709">
    <property type="entry name" value="ALKALINE PHOSPHATASE LIKE PROTEIN"/>
    <property type="match status" value="1"/>
</dbReference>
<reference evidence="9 10" key="1">
    <citation type="submission" date="2010-11" db="EMBL/GenBank/DDBJ databases">
        <authorList>
            <person name="Durkin A.S."/>
            <person name="Madupu R."/>
            <person name="Torralba M."/>
            <person name="Gillis M."/>
            <person name="Methe B."/>
            <person name="Sutton G."/>
            <person name="Nelson K.E."/>
        </authorList>
    </citation>
    <scope>NUCLEOTIDE SEQUENCE [LARGE SCALE GENOMIC DNA]</scope>
    <source>
        <strain evidence="9 10">UPII 345-E</strain>
    </source>
</reference>